<feature type="compositionally biased region" description="Acidic residues" evidence="1">
    <location>
        <begin position="108"/>
        <end position="122"/>
    </location>
</feature>
<dbReference type="PANTHER" id="PTHR12419">
    <property type="entry name" value="OTU DOMAIN CONTAINING PROTEIN"/>
    <property type="match status" value="1"/>
</dbReference>
<dbReference type="SUPFAM" id="SSF54001">
    <property type="entry name" value="Cysteine proteinases"/>
    <property type="match status" value="1"/>
</dbReference>
<reference evidence="4" key="1">
    <citation type="journal article" date="2010" name="Genome Biol.">
        <title>Genome sequence of the necrotrophic plant pathogen Pythium ultimum reveals original pathogenicity mechanisms and effector repertoire.</title>
        <authorList>
            <person name="Levesque C.A."/>
            <person name="Brouwer H."/>
            <person name="Cano L."/>
            <person name="Hamilton J.P."/>
            <person name="Holt C."/>
            <person name="Huitema E."/>
            <person name="Raffaele S."/>
            <person name="Robideau G.P."/>
            <person name="Thines M."/>
            <person name="Win J."/>
            <person name="Zerillo M.M."/>
            <person name="Beakes G.W."/>
            <person name="Boore J.L."/>
            <person name="Busam D."/>
            <person name="Dumas B."/>
            <person name="Ferriera S."/>
            <person name="Fuerstenberg S.I."/>
            <person name="Gachon C.M."/>
            <person name="Gaulin E."/>
            <person name="Govers F."/>
            <person name="Grenville-Briggs L."/>
            <person name="Horner N."/>
            <person name="Hostetler J."/>
            <person name="Jiang R.H."/>
            <person name="Johnson J."/>
            <person name="Krajaejun T."/>
            <person name="Lin H."/>
            <person name="Meijer H.J."/>
            <person name="Moore B."/>
            <person name="Morris P."/>
            <person name="Phuntmart V."/>
            <person name="Puiu D."/>
            <person name="Shetty J."/>
            <person name="Stajich J.E."/>
            <person name="Tripathy S."/>
            <person name="Wawra S."/>
            <person name="van West P."/>
            <person name="Whitty B.R."/>
            <person name="Coutinho P.M."/>
            <person name="Henrissat B."/>
            <person name="Martin F."/>
            <person name="Thomas P.D."/>
            <person name="Tyler B.M."/>
            <person name="De Vries R.P."/>
            <person name="Kamoun S."/>
            <person name="Yandell M."/>
            <person name="Tisserat N."/>
            <person name="Buell C.R."/>
        </authorList>
    </citation>
    <scope>NUCLEOTIDE SEQUENCE</scope>
    <source>
        <strain evidence="4">DAOM:BR144</strain>
    </source>
</reference>
<dbReference type="GO" id="GO:0016579">
    <property type="term" value="P:protein deubiquitination"/>
    <property type="evidence" value="ECO:0007669"/>
    <property type="project" value="TreeGrafter"/>
</dbReference>
<dbReference type="CDD" id="cd22771">
    <property type="entry name" value="OTU_plant_OTU7-like"/>
    <property type="match status" value="1"/>
</dbReference>
<keyword evidence="4" id="KW-1185">Reference proteome</keyword>
<dbReference type="STRING" id="431595.K3WW02"/>
<proteinExistence type="predicted"/>
<accession>K3WW02</accession>
<dbReference type="PANTHER" id="PTHR12419:SF7">
    <property type="entry name" value="OTU DOMAIN-CONTAINING PROTEIN 3"/>
    <property type="match status" value="1"/>
</dbReference>
<evidence type="ECO:0000259" key="2">
    <source>
        <dbReference type="PROSITE" id="PS50802"/>
    </source>
</evidence>
<dbReference type="AlphaFoldDB" id="K3WW02"/>
<feature type="domain" description="OTU" evidence="2">
    <location>
        <begin position="225"/>
        <end position="322"/>
    </location>
</feature>
<dbReference type="VEuPathDB" id="FungiDB:PYU1_G009132"/>
<dbReference type="HOGENOM" id="CLU_864606_0_0_1"/>
<dbReference type="EMBL" id="GL376632">
    <property type="status" value="NOT_ANNOTATED_CDS"/>
    <property type="molecule type" value="Genomic_DNA"/>
</dbReference>
<dbReference type="InParanoid" id="K3WW02"/>
<dbReference type="InterPro" id="IPR050704">
    <property type="entry name" value="Peptidase_C85-like"/>
</dbReference>
<organism evidence="3 4">
    <name type="scientific">Globisporangium ultimum (strain ATCC 200006 / CBS 805.95 / DAOM BR144)</name>
    <name type="common">Pythium ultimum</name>
    <dbReference type="NCBI Taxonomy" id="431595"/>
    <lineage>
        <taxon>Eukaryota</taxon>
        <taxon>Sar</taxon>
        <taxon>Stramenopiles</taxon>
        <taxon>Oomycota</taxon>
        <taxon>Peronosporomycetes</taxon>
        <taxon>Pythiales</taxon>
        <taxon>Pythiaceae</taxon>
        <taxon>Globisporangium</taxon>
    </lineage>
</organism>
<dbReference type="Proteomes" id="UP000019132">
    <property type="component" value="Unassembled WGS sequence"/>
</dbReference>
<dbReference type="PROSITE" id="PS50802">
    <property type="entry name" value="OTU"/>
    <property type="match status" value="1"/>
</dbReference>
<dbReference type="InterPro" id="IPR003323">
    <property type="entry name" value="OTU_dom"/>
</dbReference>
<dbReference type="Gene3D" id="3.90.70.80">
    <property type="match status" value="1"/>
</dbReference>
<dbReference type="GO" id="GO:0004843">
    <property type="term" value="F:cysteine-type deubiquitinase activity"/>
    <property type="evidence" value="ECO:0007669"/>
    <property type="project" value="TreeGrafter"/>
</dbReference>
<dbReference type="eggNOG" id="KOG2605">
    <property type="taxonomic scope" value="Eukaryota"/>
</dbReference>
<dbReference type="InterPro" id="IPR038765">
    <property type="entry name" value="Papain-like_cys_pep_sf"/>
</dbReference>
<sequence>MLRYEETKPLEKQALAAVKKRARMKFRWGSSSGSSSNNNSTSHSVPSSSTSKISSSKVTKESTVRAHSSPEFASSLATTSAKTSVGSSKRPSYRLRLRPRQLPSIIESELEDQEDSDDEDDGSNTSTVSTSSSASSSISLPATSAYAFESPESSLTSTATTTSSCSSLPESTHNDKVKELSEKTMAPFLPRVEYNLRKLLRQVMGLDGLWSYDQQVERHYARIHWTIKHTVADGNCLFRAISDQLYGHEMFHGDIRRRIVDFMQREGALFQPFLATTEATAETIEQYCRRMKREGEWGGNPELYAAAKLFNIHIIVHQSACH</sequence>
<protein>
    <recommendedName>
        <fullName evidence="2">OTU domain-containing protein</fullName>
    </recommendedName>
</protein>
<name>K3WW02_GLOUD</name>
<feature type="compositionally biased region" description="Low complexity" evidence="1">
    <location>
        <begin position="73"/>
        <end position="84"/>
    </location>
</feature>
<evidence type="ECO:0000313" key="4">
    <source>
        <dbReference type="Proteomes" id="UP000019132"/>
    </source>
</evidence>
<feature type="compositionally biased region" description="Low complexity" evidence="1">
    <location>
        <begin position="123"/>
        <end position="137"/>
    </location>
</feature>
<dbReference type="Pfam" id="PF02338">
    <property type="entry name" value="OTU"/>
    <property type="match status" value="1"/>
</dbReference>
<reference evidence="3" key="3">
    <citation type="submission" date="2015-02" db="UniProtKB">
        <authorList>
            <consortium name="EnsemblProtists"/>
        </authorList>
    </citation>
    <scope>IDENTIFICATION</scope>
    <source>
        <strain evidence="3">DAOM BR144</strain>
    </source>
</reference>
<evidence type="ECO:0000256" key="1">
    <source>
        <dbReference type="SAM" id="MobiDB-lite"/>
    </source>
</evidence>
<dbReference type="EnsemblProtists" id="PYU1_T009150">
    <property type="protein sequence ID" value="PYU1_T009150"/>
    <property type="gene ID" value="PYU1_G009132"/>
</dbReference>
<reference evidence="4" key="2">
    <citation type="submission" date="2010-04" db="EMBL/GenBank/DDBJ databases">
        <authorList>
            <person name="Buell R."/>
            <person name="Hamilton J."/>
            <person name="Hostetler J."/>
        </authorList>
    </citation>
    <scope>NUCLEOTIDE SEQUENCE [LARGE SCALE GENOMIC DNA]</scope>
    <source>
        <strain evidence="4">DAOM:BR144</strain>
    </source>
</reference>
<evidence type="ECO:0000313" key="3">
    <source>
        <dbReference type="EnsemblProtists" id="PYU1_T009150"/>
    </source>
</evidence>
<feature type="region of interest" description="Disordered" evidence="1">
    <location>
        <begin position="151"/>
        <end position="179"/>
    </location>
</feature>
<feature type="region of interest" description="Disordered" evidence="1">
    <location>
        <begin position="28"/>
        <end position="137"/>
    </location>
</feature>
<feature type="compositionally biased region" description="Low complexity" evidence="1">
    <location>
        <begin position="30"/>
        <end position="57"/>
    </location>
</feature>
<feature type="compositionally biased region" description="Low complexity" evidence="1">
    <location>
        <begin position="151"/>
        <end position="167"/>
    </location>
</feature>